<organism evidence="2 3">
    <name type="scientific">Riccia fluitans</name>
    <dbReference type="NCBI Taxonomy" id="41844"/>
    <lineage>
        <taxon>Eukaryota</taxon>
        <taxon>Viridiplantae</taxon>
        <taxon>Streptophyta</taxon>
        <taxon>Embryophyta</taxon>
        <taxon>Marchantiophyta</taxon>
        <taxon>Marchantiopsida</taxon>
        <taxon>Marchantiidae</taxon>
        <taxon>Marchantiales</taxon>
        <taxon>Ricciaceae</taxon>
        <taxon>Riccia</taxon>
    </lineage>
</organism>
<accession>A0ABD1Y0E2</accession>
<evidence type="ECO:0000256" key="1">
    <source>
        <dbReference type="SAM" id="MobiDB-lite"/>
    </source>
</evidence>
<evidence type="ECO:0000313" key="3">
    <source>
        <dbReference type="Proteomes" id="UP001605036"/>
    </source>
</evidence>
<sequence>MLRTGRANQLRPCHVNHLATKLGTQYIGEVPDAGSIGEALHRIDAGVSPLKWLGRVYRSGLGGQLSRWNESQRSAFSSSVPAGQRPPEEGFRLDSQRRDVDREQLGVKLPQVGARKLIATPAPITLGKGPAWTKTQRGITLSDRALDYRSPDHSSARNHYLDDPNSLRNALPQDSLQGTRRVSLRNSGVLGQEIGLGGERPKRIAPLNSSTTCNERTRWEMSDLPRTSSSYTGSDCLSLLGFKVGSG</sequence>
<protein>
    <submittedName>
        <fullName evidence="2">Uncharacterized protein</fullName>
    </submittedName>
</protein>
<feature type="region of interest" description="Disordered" evidence="1">
    <location>
        <begin position="143"/>
        <end position="179"/>
    </location>
</feature>
<proteinExistence type="predicted"/>
<gene>
    <name evidence="2" type="ORF">R1flu_025308</name>
</gene>
<feature type="compositionally biased region" description="Polar residues" evidence="1">
    <location>
        <begin position="72"/>
        <end position="81"/>
    </location>
</feature>
<dbReference type="AlphaFoldDB" id="A0ABD1Y0E2"/>
<evidence type="ECO:0000313" key="2">
    <source>
        <dbReference type="EMBL" id="KAL2613616.1"/>
    </source>
</evidence>
<feature type="compositionally biased region" description="Basic and acidic residues" evidence="1">
    <location>
        <begin position="144"/>
        <end position="162"/>
    </location>
</feature>
<dbReference type="EMBL" id="JBHFFA010000007">
    <property type="protein sequence ID" value="KAL2613616.1"/>
    <property type="molecule type" value="Genomic_DNA"/>
</dbReference>
<keyword evidence="3" id="KW-1185">Reference proteome</keyword>
<dbReference type="Proteomes" id="UP001605036">
    <property type="component" value="Unassembled WGS sequence"/>
</dbReference>
<comment type="caution">
    <text evidence="2">The sequence shown here is derived from an EMBL/GenBank/DDBJ whole genome shotgun (WGS) entry which is preliminary data.</text>
</comment>
<feature type="region of interest" description="Disordered" evidence="1">
    <location>
        <begin position="72"/>
        <end position="92"/>
    </location>
</feature>
<name>A0ABD1Y0E2_9MARC</name>
<feature type="compositionally biased region" description="Polar residues" evidence="1">
    <location>
        <begin position="166"/>
        <end position="179"/>
    </location>
</feature>
<reference evidence="2 3" key="1">
    <citation type="submission" date="2024-09" db="EMBL/GenBank/DDBJ databases">
        <title>Chromosome-scale assembly of Riccia fluitans.</title>
        <authorList>
            <person name="Paukszto L."/>
            <person name="Sawicki J."/>
            <person name="Karawczyk K."/>
            <person name="Piernik-Szablinska J."/>
            <person name="Szczecinska M."/>
            <person name="Mazdziarz M."/>
        </authorList>
    </citation>
    <scope>NUCLEOTIDE SEQUENCE [LARGE SCALE GENOMIC DNA]</scope>
    <source>
        <strain evidence="2">Rf_01</strain>
        <tissue evidence="2">Aerial parts of the thallus</tissue>
    </source>
</reference>